<accession>A0ABV1NX36</accession>
<feature type="domain" description="Flagellar assembly protein FliH/Type III secretion system HrpE" evidence="8">
    <location>
        <begin position="105"/>
        <end position="224"/>
    </location>
</feature>
<dbReference type="RefSeq" id="WP_349804252.1">
    <property type="nucleotide sequence ID" value="NZ_JBEGDP010000005.1"/>
</dbReference>
<name>A0ABV1NX36_9ACTN</name>
<evidence type="ECO:0000256" key="6">
    <source>
        <dbReference type="ARBA" id="ARBA00023225"/>
    </source>
</evidence>
<evidence type="ECO:0000256" key="2">
    <source>
        <dbReference type="ARBA" id="ARBA00006602"/>
    </source>
</evidence>
<evidence type="ECO:0000256" key="7">
    <source>
        <dbReference type="SAM" id="Coils"/>
    </source>
</evidence>
<evidence type="ECO:0000256" key="4">
    <source>
        <dbReference type="ARBA" id="ARBA00022795"/>
    </source>
</evidence>
<keyword evidence="7" id="KW-0175">Coiled coil</keyword>
<sequence>MSSSTEALLRGAAAETATVAATPELRDGSWTRLGGSSVLGDLVTEQALAGLAESTRTAARAQGYATGWAEGRREAAAEASAVAARAEQERVAAETRREAEHRAALAGLERAASALQRTSAAVAAELEEQALRLARELTRELVGHELRTSPDPAADVVRRALVVLPSGVPVTVRLHPEVAASTVAADLAGLAGPAGQQLTVVPDAGLERDDAVVETAEQVVDLCVGAALERVAEALR</sequence>
<evidence type="ECO:0000313" key="10">
    <source>
        <dbReference type="Proteomes" id="UP001482520"/>
    </source>
</evidence>
<dbReference type="InterPro" id="IPR051472">
    <property type="entry name" value="T3SS_Stator/FliH"/>
</dbReference>
<keyword evidence="4" id="KW-1005">Bacterial flagellum biogenesis</keyword>
<evidence type="ECO:0000259" key="8">
    <source>
        <dbReference type="Pfam" id="PF02108"/>
    </source>
</evidence>
<evidence type="ECO:0000256" key="3">
    <source>
        <dbReference type="ARBA" id="ARBA00022448"/>
    </source>
</evidence>
<dbReference type="PANTHER" id="PTHR34982">
    <property type="entry name" value="YOP PROTEINS TRANSLOCATION PROTEIN L"/>
    <property type="match status" value="1"/>
</dbReference>
<comment type="caution">
    <text evidence="9">The sequence shown here is derived from an EMBL/GenBank/DDBJ whole genome shotgun (WGS) entry which is preliminary data.</text>
</comment>
<evidence type="ECO:0000256" key="5">
    <source>
        <dbReference type="ARBA" id="ARBA00022927"/>
    </source>
</evidence>
<keyword evidence="6" id="KW-1006">Bacterial flagellum protein export</keyword>
<dbReference type="Proteomes" id="UP001482520">
    <property type="component" value="Unassembled WGS sequence"/>
</dbReference>
<evidence type="ECO:0000256" key="1">
    <source>
        <dbReference type="ARBA" id="ARBA00003041"/>
    </source>
</evidence>
<dbReference type="InterPro" id="IPR018035">
    <property type="entry name" value="Flagellar_FliH/T3SS_HrpE"/>
</dbReference>
<gene>
    <name evidence="9" type="ORF">V6R90_07270</name>
</gene>
<dbReference type="PANTHER" id="PTHR34982:SF1">
    <property type="entry name" value="FLAGELLAR ASSEMBLY PROTEIN FLIH"/>
    <property type="match status" value="1"/>
</dbReference>
<comment type="similarity">
    <text evidence="2">Belongs to the FliH family.</text>
</comment>
<keyword evidence="10" id="KW-1185">Reference proteome</keyword>
<reference evidence="9 10" key="1">
    <citation type="submission" date="2024-02" db="EMBL/GenBank/DDBJ databases">
        <title>Full genome sequence of Nocardioides kribbensis.</title>
        <authorList>
            <person name="Poletto B.L."/>
            <person name="Silva G."/>
            <person name="Galante D."/>
            <person name="Campos K.R."/>
            <person name="Santos M.B.N."/>
            <person name="Sacchi C.T."/>
        </authorList>
    </citation>
    <scope>NUCLEOTIDE SEQUENCE [LARGE SCALE GENOMIC DNA]</scope>
    <source>
        <strain evidence="9 10">O4R</strain>
    </source>
</reference>
<dbReference type="Pfam" id="PF02108">
    <property type="entry name" value="FliH"/>
    <property type="match status" value="1"/>
</dbReference>
<comment type="function">
    <text evidence="1">Needed for flagellar regrowth and assembly.</text>
</comment>
<dbReference type="EMBL" id="JBEGDP010000005">
    <property type="protein sequence ID" value="MEQ7847075.1"/>
    <property type="molecule type" value="Genomic_DNA"/>
</dbReference>
<proteinExistence type="inferred from homology"/>
<protein>
    <submittedName>
        <fullName evidence="9">FliH/SctL family protein</fullName>
    </submittedName>
</protein>
<keyword evidence="3" id="KW-0813">Transport</keyword>
<evidence type="ECO:0000313" key="9">
    <source>
        <dbReference type="EMBL" id="MEQ7847075.1"/>
    </source>
</evidence>
<organism evidence="9 10">
    <name type="scientific">Nocardioides kribbensis</name>
    <dbReference type="NCBI Taxonomy" id="305517"/>
    <lineage>
        <taxon>Bacteria</taxon>
        <taxon>Bacillati</taxon>
        <taxon>Actinomycetota</taxon>
        <taxon>Actinomycetes</taxon>
        <taxon>Propionibacteriales</taxon>
        <taxon>Nocardioidaceae</taxon>
        <taxon>Nocardioides</taxon>
    </lineage>
</organism>
<keyword evidence="5" id="KW-0653">Protein transport</keyword>
<feature type="coiled-coil region" evidence="7">
    <location>
        <begin position="76"/>
        <end position="103"/>
    </location>
</feature>